<protein>
    <submittedName>
        <fullName evidence="1">Uncharacterized protein</fullName>
    </submittedName>
</protein>
<sequence length="97" mass="9988">MDTKPRTRNTNPELRKLTGLLGPLTRDGRHAEAAAVRVELDRVKRLAAIQAAAKNAPPLTAAELSSIVGMLAAVSVPPAVAPPAPVVTAPTAPRLAA</sequence>
<reference evidence="1 2" key="1">
    <citation type="submission" date="2023-06" db="EMBL/GenBank/DDBJ databases">
        <authorList>
            <person name="Yushchuk O."/>
            <person name="Binda E."/>
            <person name="Ruckert-Reed C."/>
            <person name="Fedorenko V."/>
            <person name="Kalinowski J."/>
            <person name="Marinelli F."/>
        </authorList>
    </citation>
    <scope>NUCLEOTIDE SEQUENCE [LARGE SCALE GENOMIC DNA]</scope>
    <source>
        <strain evidence="1 2">NRRL 3884</strain>
    </source>
</reference>
<dbReference type="Proteomes" id="UP001240150">
    <property type="component" value="Chromosome"/>
</dbReference>
<evidence type="ECO:0000313" key="1">
    <source>
        <dbReference type="EMBL" id="WIM97683.1"/>
    </source>
</evidence>
<name>A0ABY8WKS9_9ACTN</name>
<evidence type="ECO:0000313" key="2">
    <source>
        <dbReference type="Proteomes" id="UP001240150"/>
    </source>
</evidence>
<dbReference type="RefSeq" id="WP_284919079.1">
    <property type="nucleotide sequence ID" value="NZ_CP126980.1"/>
</dbReference>
<keyword evidence="2" id="KW-1185">Reference proteome</keyword>
<proteinExistence type="predicted"/>
<gene>
    <name evidence="1" type="ORF">ACTOB_001231</name>
</gene>
<dbReference type="EMBL" id="CP126980">
    <property type="protein sequence ID" value="WIM97683.1"/>
    <property type="molecule type" value="Genomic_DNA"/>
</dbReference>
<accession>A0ABY8WKS9</accession>
<organism evidence="1 2">
    <name type="scientific">Actinoplanes oblitus</name>
    <dbReference type="NCBI Taxonomy" id="3040509"/>
    <lineage>
        <taxon>Bacteria</taxon>
        <taxon>Bacillati</taxon>
        <taxon>Actinomycetota</taxon>
        <taxon>Actinomycetes</taxon>
        <taxon>Micromonosporales</taxon>
        <taxon>Micromonosporaceae</taxon>
        <taxon>Actinoplanes</taxon>
    </lineage>
</organism>